<evidence type="ECO:0000259" key="14">
    <source>
        <dbReference type="PROSITE" id="PS50011"/>
    </source>
</evidence>
<dbReference type="PROSITE" id="PS50011">
    <property type="entry name" value="PROTEIN_KINASE_DOM"/>
    <property type="match status" value="1"/>
</dbReference>
<dbReference type="InterPro" id="IPR050108">
    <property type="entry name" value="CDK"/>
</dbReference>
<name>J7R855_HUIN7</name>
<dbReference type="EC" id="2.7.11.22" evidence="4"/>
<comment type="subcellular location">
    <subcellularLocation>
        <location evidence="1">Nucleus</location>
    </subcellularLocation>
</comment>
<keyword evidence="16" id="KW-1185">Reference proteome</keyword>
<gene>
    <name evidence="15" type="primary">KNAG0F03730</name>
    <name evidence="15" type="ordered locus">KNAG_0F03730</name>
</gene>
<keyword evidence="6" id="KW-0808">Transferase</keyword>
<keyword evidence="9 12" id="KW-0067">ATP-binding</keyword>
<feature type="compositionally biased region" description="Polar residues" evidence="13">
    <location>
        <begin position="680"/>
        <end position="689"/>
    </location>
</feature>
<dbReference type="InterPro" id="IPR008271">
    <property type="entry name" value="Ser/Thr_kinase_AS"/>
</dbReference>
<feature type="binding site" evidence="12">
    <location>
        <position position="94"/>
    </location>
    <ligand>
        <name>ATP</name>
        <dbReference type="ChEBI" id="CHEBI:30616"/>
    </ligand>
</feature>
<dbReference type="KEGG" id="kng:KNAG_0F03730"/>
<dbReference type="GO" id="GO:0004693">
    <property type="term" value="F:cyclin-dependent protein serine/threonine kinase activity"/>
    <property type="evidence" value="ECO:0007669"/>
    <property type="project" value="UniProtKB-EC"/>
</dbReference>
<organism evidence="15 16">
    <name type="scientific">Huiozyma naganishii (strain ATCC MYA-139 / BCRC 22969 / CBS 8797 / KCTC 17520 / NBRC 10181 / NCYC 3082 / Yp74L-3)</name>
    <name type="common">Yeast</name>
    <name type="synonym">Kazachstania naganishii</name>
    <dbReference type="NCBI Taxonomy" id="1071383"/>
    <lineage>
        <taxon>Eukaryota</taxon>
        <taxon>Fungi</taxon>
        <taxon>Dikarya</taxon>
        <taxon>Ascomycota</taxon>
        <taxon>Saccharomycotina</taxon>
        <taxon>Saccharomycetes</taxon>
        <taxon>Saccharomycetales</taxon>
        <taxon>Saccharomycetaceae</taxon>
        <taxon>Huiozyma</taxon>
    </lineage>
</organism>
<dbReference type="RefSeq" id="XP_022465281.1">
    <property type="nucleotide sequence ID" value="XM_022608824.1"/>
</dbReference>
<evidence type="ECO:0000256" key="10">
    <source>
        <dbReference type="ARBA" id="ARBA00023242"/>
    </source>
</evidence>
<evidence type="ECO:0000256" key="8">
    <source>
        <dbReference type="ARBA" id="ARBA00022777"/>
    </source>
</evidence>
<protein>
    <recommendedName>
        <fullName evidence="11">Serine/threonine-protein kinase BUR1</fullName>
        <ecNumber evidence="4">2.7.11.22</ecNumber>
        <ecNumber evidence="3">2.7.11.23</ecNumber>
    </recommendedName>
</protein>
<dbReference type="STRING" id="1071383.J7R855"/>
<dbReference type="Pfam" id="PF00069">
    <property type="entry name" value="Pkinase"/>
    <property type="match status" value="1"/>
</dbReference>
<dbReference type="eggNOG" id="KOG0600">
    <property type="taxonomic scope" value="Eukaryota"/>
</dbReference>
<dbReference type="FunFam" id="1.10.510.10:FF:000624">
    <property type="entry name" value="Mitogen-activated protein kinase"/>
    <property type="match status" value="1"/>
</dbReference>
<evidence type="ECO:0000256" key="5">
    <source>
        <dbReference type="ARBA" id="ARBA00022527"/>
    </source>
</evidence>
<feature type="compositionally biased region" description="Polar residues" evidence="13">
    <location>
        <begin position="652"/>
        <end position="666"/>
    </location>
</feature>
<dbReference type="SUPFAM" id="SSF56112">
    <property type="entry name" value="Protein kinase-like (PK-like)"/>
    <property type="match status" value="1"/>
</dbReference>
<evidence type="ECO:0000256" key="4">
    <source>
        <dbReference type="ARBA" id="ARBA00012425"/>
    </source>
</evidence>
<dbReference type="GO" id="GO:0005634">
    <property type="term" value="C:nucleus"/>
    <property type="evidence" value="ECO:0007669"/>
    <property type="project" value="UniProtKB-SubCell"/>
</dbReference>
<feature type="region of interest" description="Disordered" evidence="13">
    <location>
        <begin position="406"/>
        <end position="502"/>
    </location>
</feature>
<dbReference type="Proteomes" id="UP000006310">
    <property type="component" value="Chromosome 6"/>
</dbReference>
<dbReference type="PANTHER" id="PTHR24056:SF233">
    <property type="entry name" value="CYCLIN-DEPENDENT KINASE 9"/>
    <property type="match status" value="1"/>
</dbReference>
<dbReference type="InterPro" id="IPR011009">
    <property type="entry name" value="Kinase-like_dom_sf"/>
</dbReference>
<evidence type="ECO:0000256" key="3">
    <source>
        <dbReference type="ARBA" id="ARBA00012409"/>
    </source>
</evidence>
<keyword evidence="7 12" id="KW-0547">Nucleotide-binding</keyword>
<evidence type="ECO:0000256" key="11">
    <source>
        <dbReference type="ARBA" id="ARBA00041018"/>
    </source>
</evidence>
<feature type="compositionally biased region" description="Low complexity" evidence="13">
    <location>
        <begin position="592"/>
        <end position="607"/>
    </location>
</feature>
<dbReference type="InterPro" id="IPR000719">
    <property type="entry name" value="Prot_kinase_dom"/>
</dbReference>
<dbReference type="GO" id="GO:0032968">
    <property type="term" value="P:positive regulation of transcription elongation by RNA polymerase II"/>
    <property type="evidence" value="ECO:0007669"/>
    <property type="project" value="EnsemblFungi"/>
</dbReference>
<dbReference type="GO" id="GO:0008353">
    <property type="term" value="F:RNA polymerase II CTD heptapeptide repeat kinase activity"/>
    <property type="evidence" value="ECO:0007669"/>
    <property type="project" value="UniProtKB-EC"/>
</dbReference>
<evidence type="ECO:0000256" key="2">
    <source>
        <dbReference type="ARBA" id="ARBA00006485"/>
    </source>
</evidence>
<evidence type="ECO:0000256" key="1">
    <source>
        <dbReference type="ARBA" id="ARBA00004123"/>
    </source>
</evidence>
<feature type="domain" description="Protein kinase" evidence="14">
    <location>
        <begin position="65"/>
        <end position="377"/>
    </location>
</feature>
<keyword evidence="10" id="KW-0539">Nucleus</keyword>
<dbReference type="Gene3D" id="3.30.200.20">
    <property type="entry name" value="Phosphorylase Kinase, domain 1"/>
    <property type="match status" value="1"/>
</dbReference>
<dbReference type="Gene3D" id="1.10.510.10">
    <property type="entry name" value="Transferase(Phosphotransferase) domain 1"/>
    <property type="match status" value="1"/>
</dbReference>
<dbReference type="PROSITE" id="PS00107">
    <property type="entry name" value="PROTEIN_KINASE_ATP"/>
    <property type="match status" value="1"/>
</dbReference>
<dbReference type="GO" id="GO:0006368">
    <property type="term" value="P:transcription elongation by RNA polymerase II"/>
    <property type="evidence" value="ECO:0007669"/>
    <property type="project" value="EnsemblFungi"/>
</dbReference>
<dbReference type="PANTHER" id="PTHR24056">
    <property type="entry name" value="CELL DIVISION PROTEIN KINASE"/>
    <property type="match status" value="1"/>
</dbReference>
<dbReference type="GO" id="GO:0005524">
    <property type="term" value="F:ATP binding"/>
    <property type="evidence" value="ECO:0007669"/>
    <property type="project" value="UniProtKB-UniRule"/>
</dbReference>
<sequence length="689" mass="76539">MSFNNSGVAPQMKGSDANGIRKYKIGKVKQTPTVRTDPNTGLSFIQLKPRSEEKVYGCTKFLNHYKEEQKLGQGTFGEVYKGVHLETQRQVAMKRIIVSGEKDLFPITAQREITILKKLNHKNVLKLIEMVYDGPPPVNNTGKDVLDTSKAPIKHFYMILPYMVADLSGVLHNPRIHLQMADIKNILLQMLEGLNYIHCLKYMHRDIKTANILIDHNGIVKIADFGLARLYYGPPPNLRYPGGAGSGAKYTSVVVTRWYRAPELVLGDKMYTTAVDIWGVGCVFGEFFEKKPILQGASDIDQGHAIFKLLGTPTNENWELAKYLPGKELTTTSYNSSLKERFGAHLNDTGLNLMSKLLELDPLKRYTAMSAKLDPFFTEEPLPSKTLRLPCEESHEADIKRYKEELHQAMSQKAPTAPQGHRNEAYSNPHSARSKDPLTRTTPKQPNRRPPSGPQLKNLPAGPAASTALPPLRKLVDPKESAVPPSRYSGAKKPTTEPRYNDNKHFTKTSAHNTKYMHHNGHGFGRYNEMSGTDVNVQGQSYSDGRVFNRYTGDVGVGGTVPAPGSRYNGAVQARVSNFRHAGITSTGPSDHANASHSNSSRYQSSSGPNQPGKKLEISSGGPYSFGSQNHKRHTIQPQNQYLERNEEVYSFGSNATDPQSNSFGSNGKGKQKEERGENQSDQNIADLY</sequence>
<reference evidence="15 16" key="1">
    <citation type="journal article" date="2011" name="Proc. Natl. Acad. Sci. U.S.A.">
        <title>Evolutionary erosion of yeast sex chromosomes by mating-type switching accidents.</title>
        <authorList>
            <person name="Gordon J.L."/>
            <person name="Armisen D."/>
            <person name="Proux-Wera E."/>
            <person name="Oheigeartaigh S.S."/>
            <person name="Byrne K.P."/>
            <person name="Wolfe K.H."/>
        </authorList>
    </citation>
    <scope>NUCLEOTIDE SEQUENCE [LARGE SCALE GENOMIC DNA]</scope>
    <source>
        <strain evidence="16">ATCC MYA-139 / BCRC 22969 / CBS 8797 / CCRC 22969 / KCTC 17520 / NBRC 10181 / NCYC 3082</strain>
    </source>
</reference>
<proteinExistence type="inferred from homology"/>
<dbReference type="SMART" id="SM00220">
    <property type="entry name" value="S_TKc"/>
    <property type="match status" value="1"/>
</dbReference>
<dbReference type="EMBL" id="HE978319">
    <property type="protein sequence ID" value="CCK71035.1"/>
    <property type="molecule type" value="Genomic_DNA"/>
</dbReference>
<dbReference type="EC" id="2.7.11.23" evidence="3"/>
<dbReference type="OrthoDB" id="28397at2759"/>
<dbReference type="PROSITE" id="PS00108">
    <property type="entry name" value="PROTEIN_KINASE_ST"/>
    <property type="match status" value="1"/>
</dbReference>
<reference evidence="16" key="2">
    <citation type="submission" date="2012-08" db="EMBL/GenBank/DDBJ databases">
        <title>Genome sequence of Kazachstania naganishii.</title>
        <authorList>
            <person name="Gordon J.L."/>
            <person name="Armisen D."/>
            <person name="Proux-Wera E."/>
            <person name="OhEigeartaigh S.S."/>
            <person name="Byrne K.P."/>
            <person name="Wolfe K.H."/>
        </authorList>
    </citation>
    <scope>NUCLEOTIDE SEQUENCE [LARGE SCALE GENOMIC DNA]</scope>
    <source>
        <strain evidence="16">ATCC MYA-139 / BCRC 22969 / CBS 8797 / CCRC 22969 / KCTC 17520 / NBRC 10181 / NCYC 3082</strain>
    </source>
</reference>
<comment type="similarity">
    <text evidence="2">Belongs to the protein kinase superfamily. CMGC Ser/Thr protein kinase family. CDC2/CDKX subfamily.</text>
</comment>
<accession>J7R855</accession>
<dbReference type="HOGENOM" id="CLU_000288_167_0_1"/>
<evidence type="ECO:0000256" key="12">
    <source>
        <dbReference type="PROSITE-ProRule" id="PRU10141"/>
    </source>
</evidence>
<dbReference type="InterPro" id="IPR017441">
    <property type="entry name" value="Protein_kinase_ATP_BS"/>
</dbReference>
<evidence type="ECO:0000313" key="16">
    <source>
        <dbReference type="Proteomes" id="UP000006310"/>
    </source>
</evidence>
<evidence type="ECO:0000256" key="6">
    <source>
        <dbReference type="ARBA" id="ARBA00022679"/>
    </source>
</evidence>
<feature type="region of interest" description="Disordered" evidence="13">
    <location>
        <begin position="582"/>
        <end position="689"/>
    </location>
</feature>
<evidence type="ECO:0000313" key="15">
    <source>
        <dbReference type="EMBL" id="CCK71035.1"/>
    </source>
</evidence>
<evidence type="ECO:0000256" key="13">
    <source>
        <dbReference type="SAM" id="MobiDB-lite"/>
    </source>
</evidence>
<keyword evidence="5" id="KW-0723">Serine/threonine-protein kinase</keyword>
<dbReference type="GO" id="GO:0000307">
    <property type="term" value="C:cyclin-dependent protein kinase holoenzyme complex"/>
    <property type="evidence" value="ECO:0007669"/>
    <property type="project" value="EnsemblFungi"/>
</dbReference>
<dbReference type="AlphaFoldDB" id="J7R855"/>
<evidence type="ECO:0000256" key="9">
    <source>
        <dbReference type="ARBA" id="ARBA00022840"/>
    </source>
</evidence>
<evidence type="ECO:0000256" key="7">
    <source>
        <dbReference type="ARBA" id="ARBA00022741"/>
    </source>
</evidence>
<dbReference type="GeneID" id="34526750"/>
<keyword evidence="8" id="KW-0418">Kinase</keyword>